<keyword evidence="3" id="KW-1185">Reference proteome</keyword>
<evidence type="ECO:0000313" key="3">
    <source>
        <dbReference type="Proteomes" id="UP001589646"/>
    </source>
</evidence>
<evidence type="ECO:0000313" key="2">
    <source>
        <dbReference type="EMBL" id="MFB9529507.1"/>
    </source>
</evidence>
<evidence type="ECO:0000256" key="1">
    <source>
        <dbReference type="SAM" id="SignalP"/>
    </source>
</evidence>
<organism evidence="2 3">
    <name type="scientific">Nonomuraea roseola</name>
    <dbReference type="NCBI Taxonomy" id="46179"/>
    <lineage>
        <taxon>Bacteria</taxon>
        <taxon>Bacillati</taxon>
        <taxon>Actinomycetota</taxon>
        <taxon>Actinomycetes</taxon>
        <taxon>Streptosporangiales</taxon>
        <taxon>Streptosporangiaceae</taxon>
        <taxon>Nonomuraea</taxon>
    </lineage>
</organism>
<protein>
    <submittedName>
        <fullName evidence="2">Uncharacterized protein</fullName>
    </submittedName>
</protein>
<dbReference type="Proteomes" id="UP001589646">
    <property type="component" value="Unassembled WGS sequence"/>
</dbReference>
<reference evidence="2 3" key="1">
    <citation type="submission" date="2024-09" db="EMBL/GenBank/DDBJ databases">
        <authorList>
            <person name="Sun Q."/>
            <person name="Mori K."/>
        </authorList>
    </citation>
    <scope>NUCLEOTIDE SEQUENCE [LARGE SCALE GENOMIC DNA]</scope>
    <source>
        <strain evidence="2 3">JCM 3323</strain>
    </source>
</reference>
<comment type="caution">
    <text evidence="2">The sequence shown here is derived from an EMBL/GenBank/DDBJ whole genome shotgun (WGS) entry which is preliminary data.</text>
</comment>
<name>A0ABV5Q228_9ACTN</name>
<gene>
    <name evidence="2" type="ORF">ACFFRN_23115</name>
</gene>
<dbReference type="PROSITE" id="PS51318">
    <property type="entry name" value="TAT"/>
    <property type="match status" value="1"/>
</dbReference>
<dbReference type="InterPro" id="IPR006311">
    <property type="entry name" value="TAT_signal"/>
</dbReference>
<accession>A0ABV5Q228</accession>
<feature type="signal peptide" evidence="1">
    <location>
        <begin position="1"/>
        <end position="35"/>
    </location>
</feature>
<dbReference type="EMBL" id="JBHMCE010000007">
    <property type="protein sequence ID" value="MFB9529507.1"/>
    <property type="molecule type" value="Genomic_DNA"/>
</dbReference>
<proteinExistence type="predicted"/>
<sequence>MPLHQPSRRAVLTAAIALPASVVGASLLTAPAVAAAGPDGTGVVHGWQPLALRPGVMAFDGDVSQARVVKIAGTDFLQLRGAIRCDFAGDAPLGSLPAGLVVREPTRGVCPRNNHNGLNVCRVEADAQGRVVVLGATPTDKITWVRLDGFSSVLS</sequence>
<dbReference type="RefSeq" id="WP_346128262.1">
    <property type="nucleotide sequence ID" value="NZ_BAAAXC010000015.1"/>
</dbReference>
<feature type="chain" id="PRO_5046004875" evidence="1">
    <location>
        <begin position="36"/>
        <end position="155"/>
    </location>
</feature>
<keyword evidence="1" id="KW-0732">Signal</keyword>